<keyword evidence="2" id="KW-1185">Reference proteome</keyword>
<sequence length="137" mass="14975">MTEATCLAKILQGMAEFYSAVGCAPSVLYLSAGMNRSRCPSRFLSLFRACGMARGRCQCGCFTLACQPQWSEPSLVNLSAINSSLPGPTTLCEKMVKNILGRRHPDFKASSFKLQASISGGQFMTIQLQRGTLRRRV</sequence>
<proteinExistence type="predicted"/>
<organism evidence="1 2">
    <name type="scientific">Galerina marginata (strain CBS 339.88)</name>
    <dbReference type="NCBI Taxonomy" id="685588"/>
    <lineage>
        <taxon>Eukaryota</taxon>
        <taxon>Fungi</taxon>
        <taxon>Dikarya</taxon>
        <taxon>Basidiomycota</taxon>
        <taxon>Agaricomycotina</taxon>
        <taxon>Agaricomycetes</taxon>
        <taxon>Agaricomycetidae</taxon>
        <taxon>Agaricales</taxon>
        <taxon>Agaricineae</taxon>
        <taxon>Strophariaceae</taxon>
        <taxon>Galerina</taxon>
    </lineage>
</organism>
<gene>
    <name evidence="1" type="ORF">GALMADRAFT_743958</name>
</gene>
<accession>A0A067T1W7</accession>
<dbReference type="EMBL" id="KL142387">
    <property type="protein sequence ID" value="KDR72983.1"/>
    <property type="molecule type" value="Genomic_DNA"/>
</dbReference>
<dbReference type="Proteomes" id="UP000027222">
    <property type="component" value="Unassembled WGS sequence"/>
</dbReference>
<dbReference type="HOGENOM" id="CLU_1865248_0_0_1"/>
<protein>
    <submittedName>
        <fullName evidence="1">Uncharacterized protein</fullName>
    </submittedName>
</protein>
<evidence type="ECO:0000313" key="1">
    <source>
        <dbReference type="EMBL" id="KDR72983.1"/>
    </source>
</evidence>
<evidence type="ECO:0000313" key="2">
    <source>
        <dbReference type="Proteomes" id="UP000027222"/>
    </source>
</evidence>
<dbReference type="AlphaFoldDB" id="A0A067T1W7"/>
<reference evidence="2" key="1">
    <citation type="journal article" date="2014" name="Proc. Natl. Acad. Sci. U.S.A.">
        <title>Extensive sampling of basidiomycete genomes demonstrates inadequacy of the white-rot/brown-rot paradigm for wood decay fungi.</title>
        <authorList>
            <person name="Riley R."/>
            <person name="Salamov A.A."/>
            <person name="Brown D.W."/>
            <person name="Nagy L.G."/>
            <person name="Floudas D."/>
            <person name="Held B.W."/>
            <person name="Levasseur A."/>
            <person name="Lombard V."/>
            <person name="Morin E."/>
            <person name="Otillar R."/>
            <person name="Lindquist E.A."/>
            <person name="Sun H."/>
            <person name="LaButti K.M."/>
            <person name="Schmutz J."/>
            <person name="Jabbour D."/>
            <person name="Luo H."/>
            <person name="Baker S.E."/>
            <person name="Pisabarro A.G."/>
            <person name="Walton J.D."/>
            <person name="Blanchette R.A."/>
            <person name="Henrissat B."/>
            <person name="Martin F."/>
            <person name="Cullen D."/>
            <person name="Hibbett D.S."/>
            <person name="Grigoriev I.V."/>
        </authorList>
    </citation>
    <scope>NUCLEOTIDE SEQUENCE [LARGE SCALE GENOMIC DNA]</scope>
    <source>
        <strain evidence="2">CBS 339.88</strain>
    </source>
</reference>
<name>A0A067T1W7_GALM3</name>